<feature type="transmembrane region" description="Helical" evidence="6">
    <location>
        <begin position="444"/>
        <end position="467"/>
    </location>
</feature>
<dbReference type="GO" id="GO:0000329">
    <property type="term" value="C:fungal-type vacuole membrane"/>
    <property type="evidence" value="ECO:0007669"/>
    <property type="project" value="EnsemblFungi"/>
</dbReference>
<protein>
    <recommendedName>
        <fullName evidence="7">Major facilitator superfamily (MFS) profile domain-containing protein</fullName>
    </recommendedName>
</protein>
<evidence type="ECO:0000256" key="3">
    <source>
        <dbReference type="ARBA" id="ARBA00022692"/>
    </source>
</evidence>
<dbReference type="InterPro" id="IPR020846">
    <property type="entry name" value="MFS_dom"/>
</dbReference>
<feature type="transmembrane region" description="Helical" evidence="6">
    <location>
        <begin position="168"/>
        <end position="190"/>
    </location>
</feature>
<dbReference type="PANTHER" id="PTHR23502">
    <property type="entry name" value="MAJOR FACILITATOR SUPERFAMILY"/>
    <property type="match status" value="1"/>
</dbReference>
<evidence type="ECO:0000256" key="5">
    <source>
        <dbReference type="ARBA" id="ARBA00023136"/>
    </source>
</evidence>
<feature type="transmembrane region" description="Helical" evidence="6">
    <location>
        <begin position="202"/>
        <end position="219"/>
    </location>
</feature>
<dbReference type="PANTHER" id="PTHR23502:SF31">
    <property type="entry name" value="POLYAMINE TRANSPORTER 1"/>
    <property type="match status" value="1"/>
</dbReference>
<dbReference type="OrthoDB" id="9986881at2759"/>
<keyword evidence="4 6" id="KW-1133">Transmembrane helix</keyword>
<dbReference type="Gene3D" id="1.20.1250.20">
    <property type="entry name" value="MFS general substrate transporter like domains"/>
    <property type="match status" value="1"/>
</dbReference>
<organism evidence="8 9">
    <name type="scientific">Tortispora caseinolytica NRRL Y-17796</name>
    <dbReference type="NCBI Taxonomy" id="767744"/>
    <lineage>
        <taxon>Eukaryota</taxon>
        <taxon>Fungi</taxon>
        <taxon>Dikarya</taxon>
        <taxon>Ascomycota</taxon>
        <taxon>Saccharomycotina</taxon>
        <taxon>Trigonopsidomycetes</taxon>
        <taxon>Trigonopsidales</taxon>
        <taxon>Trigonopsidaceae</taxon>
        <taxon>Tortispora</taxon>
    </lineage>
</organism>
<comment type="subcellular location">
    <subcellularLocation>
        <location evidence="1">Membrane</location>
        <topology evidence="1">Multi-pass membrane protein</topology>
    </subcellularLocation>
</comment>
<sequence>MLLAEGRSLPPIPGDRSVFQVDFTGDDDPIHPFNWSHRRRSVLLFICSMTTCSSTFSSAIFSQAIQPVSLEYHVAPIVATLGVSLFVFGFSTGPLFWGPMSEVFGRKIVLSMTALLCAIFLFSTAASRSIQAILLTRFFGGFFGGAPQAIVGGVMADIYRPQHRGIALGYFGFATFIGPLMAPIVGSYIVKNPHLNWRLLQIVAGAFQVLVLLLLLFVMKETYHPIVLKRKAFMLRQTTGNWAIHAPIDQHEINLHSLLTKTVMRPIEMLLVEPILFLTSLYVSVTFGMLYMMLIAVPYIFQYQYHFPLGQDTLPYISMFIGLAVGCFFIGYLNFYVVDSMEKNNGKAVPEMRLPPMMIGGVALPVGVFWMTWTAAYDVHWICPTIAASFVGAGLIMVFLPGVSYIIDVYLIYAASASSINTIMRSGFAASFPLFTKFMFDDLGIQWAGTLIGCVCLLLMPCPFLFYRYGAFLRSKSHWNPEEAMKKQAATHATK</sequence>
<feature type="transmembrane region" description="Helical" evidence="6">
    <location>
        <begin position="379"/>
        <end position="400"/>
    </location>
</feature>
<dbReference type="PROSITE" id="PS50850">
    <property type="entry name" value="MFS"/>
    <property type="match status" value="1"/>
</dbReference>
<feature type="transmembrane region" description="Helical" evidence="6">
    <location>
        <begin position="354"/>
        <end position="373"/>
    </location>
</feature>
<feature type="transmembrane region" description="Helical" evidence="6">
    <location>
        <begin position="73"/>
        <end position="96"/>
    </location>
</feature>
<reference evidence="9" key="1">
    <citation type="submission" date="2016-02" db="EMBL/GenBank/DDBJ databases">
        <title>Comparative genomics of biotechnologically important yeasts.</title>
        <authorList>
            <consortium name="DOE Joint Genome Institute"/>
            <person name="Riley R."/>
            <person name="Haridas S."/>
            <person name="Wolfe K.H."/>
            <person name="Lopes M.R."/>
            <person name="Hittinger C.T."/>
            <person name="Goker M."/>
            <person name="Salamov A."/>
            <person name="Wisecaver J."/>
            <person name="Long T.M."/>
            <person name="Aerts A.L."/>
            <person name="Barry K."/>
            <person name="Choi C."/>
            <person name="Clum A."/>
            <person name="Coughlan A.Y."/>
            <person name="Deshpande S."/>
            <person name="Douglass A.P."/>
            <person name="Hanson S.J."/>
            <person name="Klenk H.-P."/>
            <person name="Labutti K."/>
            <person name="Lapidus A."/>
            <person name="Lindquist E."/>
            <person name="Lipzen A."/>
            <person name="Meier-Kolthoff J.P."/>
            <person name="Ohm R.A."/>
            <person name="Otillar R.P."/>
            <person name="Pangilinan J."/>
            <person name="Peng Y."/>
            <person name="Rokas A."/>
            <person name="Rosa C.A."/>
            <person name="Scheuner C."/>
            <person name="Sibirny A.A."/>
            <person name="Slot J.C."/>
            <person name="Stielow J.B."/>
            <person name="Sun H."/>
            <person name="Kurtzman C.P."/>
            <person name="Blackwell M."/>
            <person name="Jeffries T.W."/>
            <person name="Grigoriev I.V."/>
        </authorList>
    </citation>
    <scope>NUCLEOTIDE SEQUENCE [LARGE SCALE GENOMIC DNA]</scope>
    <source>
        <strain evidence="9">NRRL Y-17796</strain>
    </source>
</reference>
<keyword evidence="5 6" id="KW-0472">Membrane</keyword>
<evidence type="ECO:0000256" key="4">
    <source>
        <dbReference type="ARBA" id="ARBA00022989"/>
    </source>
</evidence>
<feature type="transmembrane region" description="Helical" evidence="6">
    <location>
        <begin position="313"/>
        <end position="333"/>
    </location>
</feature>
<dbReference type="InterPro" id="IPR011701">
    <property type="entry name" value="MFS"/>
</dbReference>
<dbReference type="GO" id="GO:0033101">
    <property type="term" value="C:cellular bud membrane"/>
    <property type="evidence" value="ECO:0007669"/>
    <property type="project" value="EnsemblFungi"/>
</dbReference>
<evidence type="ECO:0000256" key="2">
    <source>
        <dbReference type="ARBA" id="ARBA00022448"/>
    </source>
</evidence>
<keyword evidence="3 6" id="KW-0812">Transmembrane</keyword>
<dbReference type="AlphaFoldDB" id="A0A1E4TF76"/>
<feature type="transmembrane region" description="Helical" evidence="6">
    <location>
        <begin position="407"/>
        <end position="424"/>
    </location>
</feature>
<keyword evidence="9" id="KW-1185">Reference proteome</keyword>
<gene>
    <name evidence="8" type="ORF">CANCADRAFT_24563</name>
</gene>
<dbReference type="InterPro" id="IPR036259">
    <property type="entry name" value="MFS_trans_sf"/>
</dbReference>
<dbReference type="GO" id="GO:0015606">
    <property type="term" value="F:spermidine transmembrane transporter activity"/>
    <property type="evidence" value="ECO:0007669"/>
    <property type="project" value="EnsemblFungi"/>
</dbReference>
<evidence type="ECO:0000313" key="8">
    <source>
        <dbReference type="EMBL" id="ODV90425.1"/>
    </source>
</evidence>
<evidence type="ECO:0000259" key="7">
    <source>
        <dbReference type="PROSITE" id="PS50850"/>
    </source>
</evidence>
<keyword evidence="2" id="KW-0813">Transport</keyword>
<feature type="transmembrane region" description="Helical" evidence="6">
    <location>
        <begin position="138"/>
        <end position="156"/>
    </location>
</feature>
<evidence type="ECO:0000313" key="9">
    <source>
        <dbReference type="Proteomes" id="UP000095023"/>
    </source>
</evidence>
<dbReference type="CDD" id="cd17323">
    <property type="entry name" value="MFS_Tpo1_MDR_like"/>
    <property type="match status" value="1"/>
</dbReference>
<feature type="transmembrane region" description="Helical" evidence="6">
    <location>
        <begin position="275"/>
        <end position="301"/>
    </location>
</feature>
<evidence type="ECO:0000256" key="1">
    <source>
        <dbReference type="ARBA" id="ARBA00004141"/>
    </source>
</evidence>
<dbReference type="GO" id="GO:0034599">
    <property type="term" value="P:cellular response to oxidative stress"/>
    <property type="evidence" value="ECO:0007669"/>
    <property type="project" value="EnsemblFungi"/>
</dbReference>
<accession>A0A1E4TF76</accession>
<dbReference type="GO" id="GO:0015847">
    <property type="term" value="P:putrescine transport"/>
    <property type="evidence" value="ECO:0007669"/>
    <property type="project" value="EnsemblFungi"/>
</dbReference>
<dbReference type="EMBL" id="KV453842">
    <property type="protein sequence ID" value="ODV90425.1"/>
    <property type="molecule type" value="Genomic_DNA"/>
</dbReference>
<evidence type="ECO:0000256" key="6">
    <source>
        <dbReference type="SAM" id="Phobius"/>
    </source>
</evidence>
<dbReference type="Proteomes" id="UP000095023">
    <property type="component" value="Unassembled WGS sequence"/>
</dbReference>
<proteinExistence type="predicted"/>
<dbReference type="FunFam" id="1.20.1250.20:FF:000011">
    <property type="entry name" value="MFS multidrug transporter, putative"/>
    <property type="match status" value="1"/>
</dbReference>
<feature type="transmembrane region" description="Helical" evidence="6">
    <location>
        <begin position="42"/>
        <end position="61"/>
    </location>
</feature>
<dbReference type="Pfam" id="PF07690">
    <property type="entry name" value="MFS_1"/>
    <property type="match status" value="1"/>
</dbReference>
<dbReference type="SUPFAM" id="SSF103473">
    <property type="entry name" value="MFS general substrate transporter"/>
    <property type="match status" value="1"/>
</dbReference>
<feature type="domain" description="Major facilitator superfamily (MFS) profile" evidence="7">
    <location>
        <begin position="43"/>
        <end position="495"/>
    </location>
</feature>
<feature type="transmembrane region" description="Helical" evidence="6">
    <location>
        <begin position="108"/>
        <end position="126"/>
    </location>
</feature>
<name>A0A1E4TF76_9ASCO</name>
<dbReference type="GO" id="GO:0000297">
    <property type="term" value="F:spermine transmembrane transporter activity"/>
    <property type="evidence" value="ECO:0007669"/>
    <property type="project" value="EnsemblFungi"/>
</dbReference>